<keyword evidence="1" id="KW-1133">Transmembrane helix</keyword>
<reference evidence="3" key="1">
    <citation type="journal article" date="2019" name="Int. J. Syst. Evol. Microbiol.">
        <title>The Global Catalogue of Microorganisms (GCM) 10K type strain sequencing project: providing services to taxonomists for standard genome sequencing and annotation.</title>
        <authorList>
            <consortium name="The Broad Institute Genomics Platform"/>
            <consortium name="The Broad Institute Genome Sequencing Center for Infectious Disease"/>
            <person name="Wu L."/>
            <person name="Ma J."/>
        </authorList>
    </citation>
    <scope>NUCLEOTIDE SEQUENCE [LARGE SCALE GENOMIC DNA]</scope>
    <source>
        <strain evidence="3">CCUG 55609</strain>
    </source>
</reference>
<sequence>MNFQEAVSTVFSKYADFTGRAGRSEFWWFALFNLIASLVIGIIDQAIFGQEILGVIFALGVLLPGIAVAARRMHDIDRSGWWLLIGLIPVIGWIVLLYWYISEGTPGANQFGGQPA</sequence>
<gene>
    <name evidence="2" type="ORF">ACFQ33_18795</name>
</gene>
<dbReference type="PANTHER" id="PTHR34980">
    <property type="entry name" value="INNER MEMBRANE PROTEIN-RELATED-RELATED"/>
    <property type="match status" value="1"/>
</dbReference>
<evidence type="ECO:0000313" key="3">
    <source>
        <dbReference type="Proteomes" id="UP001597173"/>
    </source>
</evidence>
<feature type="transmembrane region" description="Helical" evidence="1">
    <location>
        <begin position="26"/>
        <end position="46"/>
    </location>
</feature>
<comment type="caution">
    <text evidence="2">The sequence shown here is derived from an EMBL/GenBank/DDBJ whole genome shotgun (WGS) entry which is preliminary data.</text>
</comment>
<keyword evidence="3" id="KW-1185">Reference proteome</keyword>
<keyword evidence="1" id="KW-0472">Membrane</keyword>
<feature type="transmembrane region" description="Helical" evidence="1">
    <location>
        <begin position="52"/>
        <end position="69"/>
    </location>
</feature>
<organism evidence="2 3">
    <name type="scientific">Mycoplana ramosa</name>
    <name type="common">Mycoplana bullata</name>
    <dbReference type="NCBI Taxonomy" id="40837"/>
    <lineage>
        <taxon>Bacteria</taxon>
        <taxon>Pseudomonadati</taxon>
        <taxon>Pseudomonadota</taxon>
        <taxon>Alphaproteobacteria</taxon>
        <taxon>Hyphomicrobiales</taxon>
        <taxon>Rhizobiaceae</taxon>
        <taxon>Mycoplana</taxon>
    </lineage>
</organism>
<dbReference type="EMBL" id="JBHTNF010000015">
    <property type="protein sequence ID" value="MFD1329943.1"/>
    <property type="molecule type" value="Genomic_DNA"/>
</dbReference>
<feature type="transmembrane region" description="Helical" evidence="1">
    <location>
        <begin position="81"/>
        <end position="101"/>
    </location>
</feature>
<dbReference type="RefSeq" id="WP_374840310.1">
    <property type="nucleotide sequence ID" value="NZ_JBHEEW010000014.1"/>
</dbReference>
<dbReference type="PANTHER" id="PTHR34980:SF2">
    <property type="entry name" value="INNER MEMBRANE PROTEIN YHAH-RELATED"/>
    <property type="match status" value="1"/>
</dbReference>
<proteinExistence type="predicted"/>
<evidence type="ECO:0000256" key="1">
    <source>
        <dbReference type="SAM" id="Phobius"/>
    </source>
</evidence>
<dbReference type="Pfam" id="PF05656">
    <property type="entry name" value="DUF805"/>
    <property type="match status" value="1"/>
</dbReference>
<protein>
    <submittedName>
        <fullName evidence="2">DUF805 domain-containing protein</fullName>
    </submittedName>
</protein>
<dbReference type="InterPro" id="IPR008523">
    <property type="entry name" value="DUF805"/>
</dbReference>
<name>A0ABW3Z254_MYCRA</name>
<evidence type="ECO:0000313" key="2">
    <source>
        <dbReference type="EMBL" id="MFD1329943.1"/>
    </source>
</evidence>
<dbReference type="Proteomes" id="UP001597173">
    <property type="component" value="Unassembled WGS sequence"/>
</dbReference>
<keyword evidence="1" id="KW-0812">Transmembrane</keyword>
<accession>A0ABW3Z254</accession>